<dbReference type="Gene3D" id="3.30.720.110">
    <property type="match status" value="1"/>
</dbReference>
<protein>
    <submittedName>
        <fullName evidence="2">VOC family protein</fullName>
    </submittedName>
</protein>
<sequence>MGNTPDIIPTLRYQDARAAITWLEEVLGFRRVLVVDGSDGPEGSVAHAQLALGNGLVMLASVPTEDEDRIDLGSGPSAIYLVIDDVAAAWKRASSFDVEVVREFRSEDYGGEGFSIRDPEGNVWSVGSYRPSTEG</sequence>
<feature type="domain" description="VOC" evidence="1">
    <location>
        <begin position="4"/>
        <end position="129"/>
    </location>
</feature>
<evidence type="ECO:0000259" key="1">
    <source>
        <dbReference type="PROSITE" id="PS51819"/>
    </source>
</evidence>
<dbReference type="SUPFAM" id="SSF54593">
    <property type="entry name" value="Glyoxalase/Bleomycin resistance protein/Dihydroxybiphenyl dioxygenase"/>
    <property type="match status" value="1"/>
</dbReference>
<dbReference type="InterPro" id="IPR004360">
    <property type="entry name" value="Glyas_Fos-R_dOase_dom"/>
</dbReference>
<dbReference type="PANTHER" id="PTHR34109:SF1">
    <property type="entry name" value="VOC DOMAIN-CONTAINING PROTEIN"/>
    <property type="match status" value="1"/>
</dbReference>
<dbReference type="InterPro" id="IPR029068">
    <property type="entry name" value="Glyas_Bleomycin-R_OHBP_Dase"/>
</dbReference>
<reference evidence="3" key="1">
    <citation type="journal article" date="2019" name="Int. J. Syst. Evol. Microbiol.">
        <title>The Global Catalogue of Microorganisms (GCM) 10K type strain sequencing project: providing services to taxonomists for standard genome sequencing and annotation.</title>
        <authorList>
            <consortium name="The Broad Institute Genomics Platform"/>
            <consortium name="The Broad Institute Genome Sequencing Center for Infectious Disease"/>
            <person name="Wu L."/>
            <person name="Ma J."/>
        </authorList>
    </citation>
    <scope>NUCLEOTIDE SEQUENCE [LARGE SCALE GENOMIC DNA]</scope>
    <source>
        <strain evidence="3">JCM 17137</strain>
    </source>
</reference>
<dbReference type="Pfam" id="PF00903">
    <property type="entry name" value="Glyoxalase"/>
    <property type="match status" value="1"/>
</dbReference>
<proteinExistence type="predicted"/>
<gene>
    <name evidence="2" type="ORF">GCM10022402_12860</name>
</gene>
<dbReference type="EMBL" id="BAABDD010000004">
    <property type="protein sequence ID" value="GAA3733924.1"/>
    <property type="molecule type" value="Genomic_DNA"/>
</dbReference>
<dbReference type="PROSITE" id="PS51819">
    <property type="entry name" value="VOC"/>
    <property type="match status" value="1"/>
</dbReference>
<evidence type="ECO:0000313" key="2">
    <source>
        <dbReference type="EMBL" id="GAA3733924.1"/>
    </source>
</evidence>
<dbReference type="RefSeq" id="WP_344968325.1">
    <property type="nucleotide sequence ID" value="NZ_BAABDD010000004.1"/>
</dbReference>
<accession>A0ABP7F8Z4</accession>
<organism evidence="2 3">
    <name type="scientific">Salinactinospora qingdaonensis</name>
    <dbReference type="NCBI Taxonomy" id="702744"/>
    <lineage>
        <taxon>Bacteria</taxon>
        <taxon>Bacillati</taxon>
        <taxon>Actinomycetota</taxon>
        <taxon>Actinomycetes</taxon>
        <taxon>Streptosporangiales</taxon>
        <taxon>Nocardiopsidaceae</taxon>
        <taxon>Salinactinospora</taxon>
    </lineage>
</organism>
<evidence type="ECO:0000313" key="3">
    <source>
        <dbReference type="Proteomes" id="UP001500908"/>
    </source>
</evidence>
<dbReference type="InterPro" id="IPR037523">
    <property type="entry name" value="VOC_core"/>
</dbReference>
<dbReference type="Gene3D" id="3.30.720.120">
    <property type="match status" value="1"/>
</dbReference>
<name>A0ABP7F8Z4_9ACTN</name>
<dbReference type="PANTHER" id="PTHR34109">
    <property type="entry name" value="BNAUNNG04460D PROTEIN-RELATED"/>
    <property type="match status" value="1"/>
</dbReference>
<dbReference type="Proteomes" id="UP001500908">
    <property type="component" value="Unassembled WGS sequence"/>
</dbReference>
<keyword evidence="3" id="KW-1185">Reference proteome</keyword>
<comment type="caution">
    <text evidence="2">The sequence shown here is derived from an EMBL/GenBank/DDBJ whole genome shotgun (WGS) entry which is preliminary data.</text>
</comment>